<evidence type="ECO:0000256" key="3">
    <source>
        <dbReference type="HAMAP-Rule" id="MF_00984"/>
    </source>
</evidence>
<gene>
    <name evidence="6" type="ORF">BJ122_102212</name>
</gene>
<name>A0A318TJU5_9BRAD</name>
<dbReference type="PANTHER" id="PTHR10302:SF27">
    <property type="entry name" value="SINGLE-STRANDED DNA-BINDING PROTEIN"/>
    <property type="match status" value="1"/>
</dbReference>
<evidence type="ECO:0000256" key="1">
    <source>
        <dbReference type="ARBA" id="ARBA00023125"/>
    </source>
</evidence>
<dbReference type="GO" id="GO:0006260">
    <property type="term" value="P:DNA replication"/>
    <property type="evidence" value="ECO:0007669"/>
    <property type="project" value="UniProtKB-UniRule"/>
</dbReference>
<dbReference type="PROSITE" id="PS50935">
    <property type="entry name" value="SSB"/>
    <property type="match status" value="1"/>
</dbReference>
<reference evidence="6 7" key="1">
    <citation type="submission" date="2018-06" db="EMBL/GenBank/DDBJ databases">
        <title>Genomic Encyclopedia of Archaeal and Bacterial Type Strains, Phase II (KMG-II): from individual species to whole genera.</title>
        <authorList>
            <person name="Goeker M."/>
        </authorList>
    </citation>
    <scope>NUCLEOTIDE SEQUENCE [LARGE SCALE GENOMIC DNA]</scope>
    <source>
        <strain evidence="6 7">JCM 11668</strain>
    </source>
</reference>
<comment type="caution">
    <text evidence="3">Lacks conserved residue(s) required for the propagation of feature annotation.</text>
</comment>
<evidence type="ECO:0000256" key="2">
    <source>
        <dbReference type="ARBA" id="ARBA00023172"/>
    </source>
</evidence>
<dbReference type="SUPFAM" id="SSF50249">
    <property type="entry name" value="Nucleic acid-binding proteins"/>
    <property type="match status" value="1"/>
</dbReference>
<dbReference type="OrthoDB" id="9809878at2"/>
<sequence length="148" mass="16192">MAGDMNRATLIGRLGGDPECKRLQNGSRVVNFSIATSESWRDKNTGERKEKTQWHRVVIWTEGLCNVAEQYLRRGSKCLVEGAIEHRKWTDQNGVEKYTTEIVLKGFNAQLILLGGSGGGDGGGDSGTPRSAGRAPSQNIPMDDDIPF</sequence>
<comment type="subunit">
    <text evidence="3">Homotetramer.</text>
</comment>
<dbReference type="Gene3D" id="2.40.50.140">
    <property type="entry name" value="Nucleic acid-binding proteins"/>
    <property type="match status" value="1"/>
</dbReference>
<dbReference type="InterPro" id="IPR012340">
    <property type="entry name" value="NA-bd_OB-fold"/>
</dbReference>
<keyword evidence="3" id="KW-0235">DNA replication</keyword>
<evidence type="ECO:0000256" key="4">
    <source>
        <dbReference type="RuleBase" id="RU000524"/>
    </source>
</evidence>
<organism evidence="6 7">
    <name type="scientific">Rhodopseudomonas faecalis</name>
    <dbReference type="NCBI Taxonomy" id="99655"/>
    <lineage>
        <taxon>Bacteria</taxon>
        <taxon>Pseudomonadati</taxon>
        <taxon>Pseudomonadota</taxon>
        <taxon>Alphaproteobacteria</taxon>
        <taxon>Hyphomicrobiales</taxon>
        <taxon>Nitrobacteraceae</taxon>
        <taxon>Rhodopseudomonas</taxon>
    </lineage>
</organism>
<keyword evidence="7" id="KW-1185">Reference proteome</keyword>
<dbReference type="InterPro" id="IPR011344">
    <property type="entry name" value="ssDNA-bd"/>
</dbReference>
<protein>
    <recommendedName>
        <fullName evidence="3 4">Single-stranded DNA-binding protein</fullName>
        <shortName evidence="3">SSB</shortName>
    </recommendedName>
</protein>
<feature type="region of interest" description="Disordered" evidence="5">
    <location>
        <begin position="118"/>
        <end position="148"/>
    </location>
</feature>
<keyword evidence="3" id="KW-0227">DNA damage</keyword>
<comment type="function">
    <text evidence="3">Plays an important role in DNA replication, recombination and repair. Binds to ssDNA and to an array of partner proteins to recruit them to their sites of action during DNA metabolism.</text>
</comment>
<dbReference type="GO" id="GO:0003697">
    <property type="term" value="F:single-stranded DNA binding"/>
    <property type="evidence" value="ECO:0007669"/>
    <property type="project" value="UniProtKB-UniRule"/>
</dbReference>
<dbReference type="CDD" id="cd04496">
    <property type="entry name" value="SSB_OBF"/>
    <property type="match status" value="1"/>
</dbReference>
<accession>A0A318TJU5</accession>
<dbReference type="Pfam" id="PF00436">
    <property type="entry name" value="SSB"/>
    <property type="match status" value="1"/>
</dbReference>
<evidence type="ECO:0000313" key="6">
    <source>
        <dbReference type="EMBL" id="PYF04986.1"/>
    </source>
</evidence>
<dbReference type="GO" id="GO:0006310">
    <property type="term" value="P:DNA recombination"/>
    <property type="evidence" value="ECO:0007669"/>
    <property type="project" value="UniProtKB-UniRule"/>
</dbReference>
<evidence type="ECO:0000313" key="7">
    <source>
        <dbReference type="Proteomes" id="UP000248148"/>
    </source>
</evidence>
<keyword evidence="3" id="KW-0234">DNA repair</keyword>
<dbReference type="EMBL" id="QJTI01000002">
    <property type="protein sequence ID" value="PYF04986.1"/>
    <property type="molecule type" value="Genomic_DNA"/>
</dbReference>
<feature type="short sequence motif" description="Important for interaction with partner proteins" evidence="3">
    <location>
        <begin position="143"/>
        <end position="148"/>
    </location>
</feature>
<keyword evidence="1 3" id="KW-0238">DNA-binding</keyword>
<dbReference type="HAMAP" id="MF_00984">
    <property type="entry name" value="SSB"/>
    <property type="match status" value="1"/>
</dbReference>
<dbReference type="NCBIfam" id="TIGR00621">
    <property type="entry name" value="ssb"/>
    <property type="match status" value="1"/>
</dbReference>
<dbReference type="Proteomes" id="UP000248148">
    <property type="component" value="Unassembled WGS sequence"/>
</dbReference>
<dbReference type="PANTHER" id="PTHR10302">
    <property type="entry name" value="SINGLE-STRANDED DNA-BINDING PROTEIN"/>
    <property type="match status" value="1"/>
</dbReference>
<dbReference type="AlphaFoldDB" id="A0A318TJU5"/>
<dbReference type="RefSeq" id="WP_110779625.1">
    <property type="nucleotide sequence ID" value="NZ_QJTI01000002.1"/>
</dbReference>
<proteinExistence type="inferred from homology"/>
<dbReference type="GO" id="GO:0009295">
    <property type="term" value="C:nucleoid"/>
    <property type="evidence" value="ECO:0007669"/>
    <property type="project" value="TreeGrafter"/>
</dbReference>
<keyword evidence="2 3" id="KW-0233">DNA recombination</keyword>
<evidence type="ECO:0000256" key="5">
    <source>
        <dbReference type="SAM" id="MobiDB-lite"/>
    </source>
</evidence>
<comment type="caution">
    <text evidence="6">The sequence shown here is derived from an EMBL/GenBank/DDBJ whole genome shotgun (WGS) entry which is preliminary data.</text>
</comment>
<dbReference type="InterPro" id="IPR000424">
    <property type="entry name" value="Primosome_PriB/ssb"/>
</dbReference>
<dbReference type="GO" id="GO:0006281">
    <property type="term" value="P:DNA repair"/>
    <property type="evidence" value="ECO:0007669"/>
    <property type="project" value="UniProtKB-UniRule"/>
</dbReference>